<keyword evidence="2" id="KW-1185">Reference proteome</keyword>
<dbReference type="EMBL" id="JAGFNK010000232">
    <property type="protein sequence ID" value="KAI9456755.1"/>
    <property type="molecule type" value="Genomic_DNA"/>
</dbReference>
<comment type="caution">
    <text evidence="1">The sequence shown here is derived from an EMBL/GenBank/DDBJ whole genome shotgun (WGS) entry which is preliminary data.</text>
</comment>
<protein>
    <submittedName>
        <fullName evidence="1">Uncharacterized protein</fullName>
    </submittedName>
</protein>
<dbReference type="Proteomes" id="UP001207468">
    <property type="component" value="Unassembled WGS sequence"/>
</dbReference>
<sequence>MSSSTDLYLTVDCGGTKTVAVLCTPSGTILASASGGGSNFTYLGLDAFLTCIGQVTSSALRAALQTPVVITLPVDPTTRIDAAGACIPPYNLRAAWLGVSGVDSPTAASLLLPHVSSLLSVSVDRLIISNDTNLLAAPLRILPDVRTAVAVVAGTGSVVASFREGPADAPLQALVRVGGWGWILGDEGSGFDVGRTAVRTLLAKHDVESTGVAVAHGPLREKLLKKFGVNEVVDLLAAVHAPDSTDPLPRERRLSSLCPLVFEAAFEDGDPLAAQVVRDCAQKLAMQISMVLLHASAQEAHPRKVRADSSVLCLGGSLNSVDRYRELVLSALKENGHVFRHVEIVSDAAEVGARALVAAGEGTRNSKLNDS</sequence>
<name>A0ACC0U0R9_9AGAM</name>
<accession>A0ACC0U0R9</accession>
<evidence type="ECO:0000313" key="1">
    <source>
        <dbReference type="EMBL" id="KAI9456755.1"/>
    </source>
</evidence>
<evidence type="ECO:0000313" key="2">
    <source>
        <dbReference type="Proteomes" id="UP001207468"/>
    </source>
</evidence>
<reference evidence="1" key="1">
    <citation type="submission" date="2021-03" db="EMBL/GenBank/DDBJ databases">
        <title>Evolutionary priming and transition to the ectomycorrhizal habit in an iconic lineage of mushroom-forming fungi: is preadaptation a requirement?</title>
        <authorList>
            <consortium name="DOE Joint Genome Institute"/>
            <person name="Looney B.P."/>
            <person name="Miyauchi S."/>
            <person name="Morin E."/>
            <person name="Drula E."/>
            <person name="Courty P.E."/>
            <person name="Chicoki N."/>
            <person name="Fauchery L."/>
            <person name="Kohler A."/>
            <person name="Kuo A."/>
            <person name="LaButti K."/>
            <person name="Pangilinan J."/>
            <person name="Lipzen A."/>
            <person name="Riley R."/>
            <person name="Andreopoulos W."/>
            <person name="He G."/>
            <person name="Johnson J."/>
            <person name="Barry K.W."/>
            <person name="Grigoriev I.V."/>
            <person name="Nagy L."/>
            <person name="Hibbett D."/>
            <person name="Henrissat B."/>
            <person name="Matheny P.B."/>
            <person name="Labbe J."/>
            <person name="Martin A.F."/>
        </authorList>
    </citation>
    <scope>NUCLEOTIDE SEQUENCE</scope>
    <source>
        <strain evidence="1">BPL698</strain>
    </source>
</reference>
<gene>
    <name evidence="1" type="ORF">F5148DRAFT_984323</name>
</gene>
<proteinExistence type="predicted"/>
<organism evidence="1 2">
    <name type="scientific">Russula earlei</name>
    <dbReference type="NCBI Taxonomy" id="71964"/>
    <lineage>
        <taxon>Eukaryota</taxon>
        <taxon>Fungi</taxon>
        <taxon>Dikarya</taxon>
        <taxon>Basidiomycota</taxon>
        <taxon>Agaricomycotina</taxon>
        <taxon>Agaricomycetes</taxon>
        <taxon>Russulales</taxon>
        <taxon>Russulaceae</taxon>
        <taxon>Russula</taxon>
    </lineage>
</organism>